<dbReference type="CDD" id="cd06564">
    <property type="entry name" value="GH20_DspB_LnbB-like"/>
    <property type="match status" value="1"/>
</dbReference>
<name>A0ABT3GK22_9BACT</name>
<evidence type="ECO:0000259" key="6">
    <source>
        <dbReference type="Pfam" id="PF02838"/>
    </source>
</evidence>
<keyword evidence="3" id="KW-0326">Glycosidase</keyword>
<dbReference type="Gene3D" id="3.20.20.80">
    <property type="entry name" value="Glycosidases"/>
    <property type="match status" value="1"/>
</dbReference>
<evidence type="ECO:0000256" key="2">
    <source>
        <dbReference type="ARBA" id="ARBA00022801"/>
    </source>
</evidence>
<dbReference type="Gene3D" id="3.30.379.10">
    <property type="entry name" value="Chitobiase/beta-hexosaminidase domain 2-like"/>
    <property type="match status" value="1"/>
</dbReference>
<evidence type="ECO:0000256" key="1">
    <source>
        <dbReference type="ARBA" id="ARBA00006285"/>
    </source>
</evidence>
<dbReference type="PANTHER" id="PTHR43678:SF1">
    <property type="entry name" value="BETA-N-ACETYLHEXOSAMINIDASE"/>
    <property type="match status" value="1"/>
</dbReference>
<sequence length="681" mass="75028">MKWHPLIHLLALLSAAVAAPNPSPLVVPAVHEWTGGEGTLEVETARILVDASHQASLAGVAAVLQSDLATLRGGPIGIEISDKPAAGAVFLTLTKPDAARPADFHRLEIDESVRLSASTPTGVFYATRTLLQMVARSPDGMLPRGTVTDWPDSRGRMLMLDVARKPFPIPVLKDYIRMMAWYKMNELHLHFTDESRGDRYPAFRIESKKFPGLHSKDLFYTWEELRELQDFAAARGMTITPEIDMPGHARPLTVYWPELKHPKLGESNLDITNPKTAETMKALLDEMIPLFDAPDFHIGTDEYRMGGLAKEEQAIAGEAFRKFINEMNAHVRSKGKNCRIWSGWSHMPGTTEPDPSVVIDIWLGTNGKELIGKGHKVIHSSDQRTYLVPGAGYYGVNLPAIYANWHPWVFGGADKNLDRYDPNLLGGKLHVWMDMGPAGYTMTEIAEATLPSIQAFAEKMWGTKGSKDHAEFQTRAAATLPVPGVSVFERMSGGCREKDVFYSRPAETTLKDVNSTVYLPWSVASRADLEYPWTLTMEVRKTAETGKRGVILGSDLVEICSDFKRTDTKKTKGPDGKPVVEKIPRHGIGLIRASGAFGKDPADSVKALEASAAVYSDALPLNEWVKITVVAEATKTAVFLNDVKTGESKHQMVCPLRHLGSKTGNSFVGQIRNLKVESTAR</sequence>
<evidence type="ECO:0000259" key="5">
    <source>
        <dbReference type="Pfam" id="PF00728"/>
    </source>
</evidence>
<dbReference type="EMBL" id="JAPDDT010000006">
    <property type="protein sequence ID" value="MCW1923868.1"/>
    <property type="molecule type" value="Genomic_DNA"/>
</dbReference>
<dbReference type="InterPro" id="IPR015882">
    <property type="entry name" value="HEX_bac_N"/>
</dbReference>
<dbReference type="Proteomes" id="UP001320876">
    <property type="component" value="Unassembled WGS sequence"/>
</dbReference>
<dbReference type="Pfam" id="PF00728">
    <property type="entry name" value="Glyco_hydro_20"/>
    <property type="match status" value="1"/>
</dbReference>
<dbReference type="InterPro" id="IPR017853">
    <property type="entry name" value="GH"/>
</dbReference>
<dbReference type="InterPro" id="IPR029018">
    <property type="entry name" value="Hex-like_dom2"/>
</dbReference>
<dbReference type="InterPro" id="IPR025705">
    <property type="entry name" value="Beta_hexosaminidase_sua/sub"/>
</dbReference>
<gene>
    <name evidence="7" type="ORF">OKA05_14970</name>
</gene>
<protein>
    <submittedName>
        <fullName evidence="7">Family 20 glycosylhydrolase</fullName>
    </submittedName>
</protein>
<feature type="chain" id="PRO_5047176024" evidence="4">
    <location>
        <begin position="19"/>
        <end position="681"/>
    </location>
</feature>
<dbReference type="InterPro" id="IPR052764">
    <property type="entry name" value="GH20_Enzymes"/>
</dbReference>
<comment type="caution">
    <text evidence="7">The sequence shown here is derived from an EMBL/GenBank/DDBJ whole genome shotgun (WGS) entry which is preliminary data.</text>
</comment>
<feature type="domain" description="Glycoside hydrolase family 20 catalytic" evidence="5">
    <location>
        <begin position="156"/>
        <end position="462"/>
    </location>
</feature>
<keyword evidence="8" id="KW-1185">Reference proteome</keyword>
<keyword evidence="4" id="KW-0732">Signal</keyword>
<evidence type="ECO:0000313" key="8">
    <source>
        <dbReference type="Proteomes" id="UP001320876"/>
    </source>
</evidence>
<dbReference type="SUPFAM" id="SSF55545">
    <property type="entry name" value="beta-N-acetylhexosaminidase-like domain"/>
    <property type="match status" value="1"/>
</dbReference>
<dbReference type="InterPro" id="IPR015883">
    <property type="entry name" value="Glyco_hydro_20_cat"/>
</dbReference>
<comment type="similarity">
    <text evidence="1">Belongs to the glycosyl hydrolase 20 family.</text>
</comment>
<feature type="signal peptide" evidence="4">
    <location>
        <begin position="1"/>
        <end position="18"/>
    </location>
</feature>
<evidence type="ECO:0000256" key="4">
    <source>
        <dbReference type="SAM" id="SignalP"/>
    </source>
</evidence>
<proteinExistence type="inferred from homology"/>
<organism evidence="7 8">
    <name type="scientific">Luteolibacter arcticus</name>
    <dbReference type="NCBI Taxonomy" id="1581411"/>
    <lineage>
        <taxon>Bacteria</taxon>
        <taxon>Pseudomonadati</taxon>
        <taxon>Verrucomicrobiota</taxon>
        <taxon>Verrucomicrobiia</taxon>
        <taxon>Verrucomicrobiales</taxon>
        <taxon>Verrucomicrobiaceae</taxon>
        <taxon>Luteolibacter</taxon>
    </lineage>
</organism>
<reference evidence="7 8" key="1">
    <citation type="submission" date="2022-10" db="EMBL/GenBank/DDBJ databases">
        <title>Luteolibacter arcticus strain CCTCC AB 2014275, whole genome shotgun sequencing project.</title>
        <authorList>
            <person name="Zhao G."/>
            <person name="Shen L."/>
        </authorList>
    </citation>
    <scope>NUCLEOTIDE SEQUENCE [LARGE SCALE GENOMIC DNA]</scope>
    <source>
        <strain evidence="7 8">CCTCC AB 2014275</strain>
    </source>
</reference>
<dbReference type="PRINTS" id="PR00738">
    <property type="entry name" value="GLHYDRLASE20"/>
</dbReference>
<feature type="domain" description="Beta-hexosaminidase bacterial type N-terminal" evidence="6">
    <location>
        <begin position="25"/>
        <end position="150"/>
    </location>
</feature>
<dbReference type="Pfam" id="PF02838">
    <property type="entry name" value="Glyco_hydro_20b"/>
    <property type="match status" value="1"/>
</dbReference>
<dbReference type="RefSeq" id="WP_264487975.1">
    <property type="nucleotide sequence ID" value="NZ_JAPDDT010000006.1"/>
</dbReference>
<keyword evidence="2" id="KW-0378">Hydrolase</keyword>
<dbReference type="PANTHER" id="PTHR43678">
    <property type="entry name" value="PUTATIVE (AFU_ORTHOLOGUE AFUA_2G00640)-RELATED"/>
    <property type="match status" value="1"/>
</dbReference>
<evidence type="ECO:0000313" key="7">
    <source>
        <dbReference type="EMBL" id="MCW1923868.1"/>
    </source>
</evidence>
<evidence type="ECO:0000256" key="3">
    <source>
        <dbReference type="ARBA" id="ARBA00023295"/>
    </source>
</evidence>
<dbReference type="SUPFAM" id="SSF51445">
    <property type="entry name" value="(Trans)glycosidases"/>
    <property type="match status" value="1"/>
</dbReference>
<accession>A0ABT3GK22</accession>